<dbReference type="EMBL" id="DS566112">
    <property type="status" value="NOT_ANNOTATED_CDS"/>
    <property type="molecule type" value="Genomic_DNA"/>
</dbReference>
<dbReference type="Gene3D" id="3.40.50.720">
    <property type="entry name" value="NAD(P)-binding Rossmann-like Domain"/>
    <property type="match status" value="1"/>
</dbReference>
<dbReference type="GO" id="GO:0005737">
    <property type="term" value="C:cytoplasm"/>
    <property type="evidence" value="ECO:0000318"/>
    <property type="project" value="GO_Central"/>
</dbReference>
<keyword evidence="2" id="KW-0560">Oxidoreductase</keyword>
<dbReference type="InParanoid" id="H3H2C6"/>
<name>H3H2C6_PHYRM</name>
<evidence type="ECO:0000313" key="3">
    <source>
        <dbReference type="EnsemblProtists" id="Phyra84517"/>
    </source>
</evidence>
<dbReference type="AlphaFoldDB" id="H3H2C6"/>
<organism evidence="3 4">
    <name type="scientific">Phytophthora ramorum</name>
    <name type="common">Sudden oak death agent</name>
    <dbReference type="NCBI Taxonomy" id="164328"/>
    <lineage>
        <taxon>Eukaryota</taxon>
        <taxon>Sar</taxon>
        <taxon>Stramenopiles</taxon>
        <taxon>Oomycota</taxon>
        <taxon>Peronosporomycetes</taxon>
        <taxon>Peronosporales</taxon>
        <taxon>Peronosporaceae</taxon>
        <taxon>Phytophthora</taxon>
    </lineage>
</organism>
<dbReference type="GO" id="GO:0016491">
    <property type="term" value="F:oxidoreductase activity"/>
    <property type="evidence" value="ECO:0000318"/>
    <property type="project" value="GO_Central"/>
</dbReference>
<evidence type="ECO:0000256" key="1">
    <source>
        <dbReference type="ARBA" id="ARBA00022857"/>
    </source>
</evidence>
<keyword evidence="4" id="KW-1185">Reference proteome</keyword>
<dbReference type="InterPro" id="IPR036291">
    <property type="entry name" value="NAD(P)-bd_dom_sf"/>
</dbReference>
<dbReference type="HOGENOM" id="CLU_2138448_0_0_1"/>
<dbReference type="PANTHER" id="PTHR43544">
    <property type="entry name" value="SHORT-CHAIN DEHYDROGENASE/REDUCTASE"/>
    <property type="match status" value="1"/>
</dbReference>
<dbReference type="VEuPathDB" id="FungiDB:KRP22_6350"/>
<sequence length="113" mass="12813">MTREVEIYAVGPLLVTRALLPNVKLAAKSPKKCAHVEQTLTIYASIEGGGGPFAYCTSKTALHMVNRNMASKLKRDNIAMIILDPGMVYTTMPLRRTHRLLWLKWRMSSRRQQ</sequence>
<dbReference type="SUPFAM" id="SSF51735">
    <property type="entry name" value="NAD(P)-binding Rossmann-fold domains"/>
    <property type="match status" value="1"/>
</dbReference>
<dbReference type="PANTHER" id="PTHR43544:SF7">
    <property type="entry name" value="NADB-LER2"/>
    <property type="match status" value="1"/>
</dbReference>
<reference evidence="4" key="1">
    <citation type="journal article" date="2006" name="Science">
        <title>Phytophthora genome sequences uncover evolutionary origins and mechanisms of pathogenesis.</title>
        <authorList>
            <person name="Tyler B.M."/>
            <person name="Tripathy S."/>
            <person name="Zhang X."/>
            <person name="Dehal P."/>
            <person name="Jiang R.H."/>
            <person name="Aerts A."/>
            <person name="Arredondo F.D."/>
            <person name="Baxter L."/>
            <person name="Bensasson D."/>
            <person name="Beynon J.L."/>
            <person name="Chapman J."/>
            <person name="Damasceno C.M."/>
            <person name="Dorrance A.E."/>
            <person name="Dou D."/>
            <person name="Dickerman A.W."/>
            <person name="Dubchak I.L."/>
            <person name="Garbelotto M."/>
            <person name="Gijzen M."/>
            <person name="Gordon S.G."/>
            <person name="Govers F."/>
            <person name="Grunwald N.J."/>
            <person name="Huang W."/>
            <person name="Ivors K.L."/>
            <person name="Jones R.W."/>
            <person name="Kamoun S."/>
            <person name="Krampis K."/>
            <person name="Lamour K.H."/>
            <person name="Lee M.K."/>
            <person name="McDonald W.H."/>
            <person name="Medina M."/>
            <person name="Meijer H.J."/>
            <person name="Nordberg E.K."/>
            <person name="Maclean D.J."/>
            <person name="Ospina-Giraldo M.D."/>
            <person name="Morris P.F."/>
            <person name="Phuntumart V."/>
            <person name="Putnam N.H."/>
            <person name="Rash S."/>
            <person name="Rose J.K."/>
            <person name="Sakihama Y."/>
            <person name="Salamov A.A."/>
            <person name="Savidor A."/>
            <person name="Scheuring C.F."/>
            <person name="Smith B.M."/>
            <person name="Sobral B.W."/>
            <person name="Terry A."/>
            <person name="Torto-Alalibo T.A."/>
            <person name="Win J."/>
            <person name="Xu Z."/>
            <person name="Zhang H."/>
            <person name="Grigoriev I.V."/>
            <person name="Rokhsar D.S."/>
            <person name="Boore J.L."/>
        </authorList>
    </citation>
    <scope>NUCLEOTIDE SEQUENCE [LARGE SCALE GENOMIC DNA]</scope>
    <source>
        <strain evidence="4">Pr102</strain>
    </source>
</reference>
<accession>H3H2C6</accession>
<dbReference type="InterPro" id="IPR051468">
    <property type="entry name" value="Fungal_SecMetab_SDRs"/>
</dbReference>
<dbReference type="InterPro" id="IPR002347">
    <property type="entry name" value="SDR_fam"/>
</dbReference>
<proteinExistence type="predicted"/>
<reference evidence="3" key="2">
    <citation type="submission" date="2015-06" db="UniProtKB">
        <authorList>
            <consortium name="EnsemblProtists"/>
        </authorList>
    </citation>
    <scope>IDENTIFICATION</scope>
    <source>
        <strain evidence="3">Pr102</strain>
    </source>
</reference>
<dbReference type="Pfam" id="PF00106">
    <property type="entry name" value="adh_short"/>
    <property type="match status" value="1"/>
</dbReference>
<evidence type="ECO:0000313" key="4">
    <source>
        <dbReference type="Proteomes" id="UP000005238"/>
    </source>
</evidence>
<keyword evidence="1" id="KW-0521">NADP</keyword>
<dbReference type="eggNOG" id="ENOG502R96R">
    <property type="taxonomic scope" value="Eukaryota"/>
</dbReference>
<dbReference type="Proteomes" id="UP000005238">
    <property type="component" value="Unassembled WGS sequence"/>
</dbReference>
<evidence type="ECO:0000256" key="2">
    <source>
        <dbReference type="ARBA" id="ARBA00023002"/>
    </source>
</evidence>
<protein>
    <submittedName>
        <fullName evidence="3">Uncharacterized protein</fullName>
    </submittedName>
</protein>
<dbReference type="EnsemblProtists" id="Phyra84517">
    <property type="protein sequence ID" value="Phyra84517"/>
    <property type="gene ID" value="Phyra84517"/>
</dbReference>